<dbReference type="Pfam" id="PF01416">
    <property type="entry name" value="PseudoU_synth_1"/>
    <property type="match status" value="2"/>
</dbReference>
<dbReference type="Gene3D" id="3.30.70.580">
    <property type="entry name" value="Pseudouridine synthase I, catalytic domain, N-terminal subdomain"/>
    <property type="match status" value="1"/>
</dbReference>
<accession>A0ABS2DCH7</accession>
<comment type="caution">
    <text evidence="7">The sequence shown here is derived from an EMBL/GenBank/DDBJ whole genome shotgun (WGS) entry which is preliminary data.</text>
</comment>
<feature type="binding site" evidence="4">
    <location>
        <position position="111"/>
    </location>
    <ligand>
        <name>substrate</name>
    </ligand>
</feature>
<comment type="subunit">
    <text evidence="4">Homodimer.</text>
</comment>
<feature type="domain" description="Pseudouridine synthase I TruA alpha/beta" evidence="6">
    <location>
        <begin position="144"/>
        <end position="247"/>
    </location>
</feature>
<keyword evidence="2 4" id="KW-0819">tRNA processing</keyword>
<feature type="active site" description="Nucleophile" evidence="4">
    <location>
        <position position="53"/>
    </location>
</feature>
<dbReference type="InterPro" id="IPR020095">
    <property type="entry name" value="PsdUridine_synth_TruA_C"/>
</dbReference>
<dbReference type="NCBIfam" id="TIGR00071">
    <property type="entry name" value="hisT_truA"/>
    <property type="match status" value="1"/>
</dbReference>
<reference evidence="7 8" key="1">
    <citation type="submission" date="2021-02" db="EMBL/GenBank/DDBJ databases">
        <title>Bacillus sp. RD4P76, an endophyte from a halophyte.</title>
        <authorList>
            <person name="Sun J.-Q."/>
        </authorList>
    </citation>
    <scope>NUCLEOTIDE SEQUENCE [LARGE SCALE GENOMIC DNA]</scope>
    <source>
        <strain evidence="7 8">RD4P76</strain>
    </source>
</reference>
<dbReference type="PANTHER" id="PTHR11142">
    <property type="entry name" value="PSEUDOURIDYLATE SYNTHASE"/>
    <property type="match status" value="1"/>
</dbReference>
<name>A0ABS2DCH7_9BACI</name>
<dbReference type="PANTHER" id="PTHR11142:SF0">
    <property type="entry name" value="TRNA PSEUDOURIDINE SYNTHASE-LIKE 1"/>
    <property type="match status" value="1"/>
</dbReference>
<sequence length="248" mass="28637">MQRIKMIISYDGSAFFGYQVQPNQRTVQSEIEGALKNMHKGSDIRIYASGRTDAGVHAVGQVIHFDSPYKIPASKWKIALNSLLPNDIAIGHAQVVTNDFHARFDVKKKEYRYKIETNQDRDVFTRNYLYHFPYTLDYLSIKEAIKYLVGTHDFTSFCSAKTEVEDKVRTIYEIEFFEDKNGELIFRFVGDGFLYNMIRIMVGTLLEVGQGMKKPIEILEILEAKNRQKAGKTVPGTGLYLWKVYYDN</sequence>
<comment type="similarity">
    <text evidence="1 4 5">Belongs to the tRNA pseudouridine synthase TruA family.</text>
</comment>
<feature type="domain" description="Pseudouridine synthase I TruA alpha/beta" evidence="6">
    <location>
        <begin position="7"/>
        <end position="105"/>
    </location>
</feature>
<keyword evidence="8" id="KW-1185">Reference proteome</keyword>
<evidence type="ECO:0000256" key="3">
    <source>
        <dbReference type="ARBA" id="ARBA00023235"/>
    </source>
</evidence>
<dbReference type="GO" id="GO:0160147">
    <property type="term" value="F:tRNA pseudouridine(38-40) synthase activity"/>
    <property type="evidence" value="ECO:0007669"/>
    <property type="project" value="UniProtKB-EC"/>
</dbReference>
<dbReference type="Proteomes" id="UP001518925">
    <property type="component" value="Unassembled WGS sequence"/>
</dbReference>
<comment type="caution">
    <text evidence="4">Lacks conserved residue(s) required for the propagation of feature annotation.</text>
</comment>
<protein>
    <recommendedName>
        <fullName evidence="4">tRNA pseudouridine synthase A</fullName>
        <ecNumber evidence="4">5.4.99.12</ecNumber>
    </recommendedName>
    <alternativeName>
        <fullName evidence="4">tRNA pseudouridine(38-40) synthase</fullName>
    </alternativeName>
    <alternativeName>
        <fullName evidence="4">tRNA pseudouridylate synthase I</fullName>
    </alternativeName>
    <alternativeName>
        <fullName evidence="4">tRNA-uridine isomerase I</fullName>
    </alternativeName>
</protein>
<evidence type="ECO:0000256" key="5">
    <source>
        <dbReference type="RuleBase" id="RU003792"/>
    </source>
</evidence>
<dbReference type="InterPro" id="IPR020103">
    <property type="entry name" value="PsdUridine_synth_cat_dom_sf"/>
</dbReference>
<evidence type="ECO:0000256" key="4">
    <source>
        <dbReference type="HAMAP-Rule" id="MF_00171"/>
    </source>
</evidence>
<evidence type="ECO:0000259" key="6">
    <source>
        <dbReference type="Pfam" id="PF01416"/>
    </source>
</evidence>
<dbReference type="RefSeq" id="WP_204201562.1">
    <property type="nucleotide sequence ID" value="NZ_JAFELM010000002.1"/>
</dbReference>
<proteinExistence type="inferred from homology"/>
<comment type="catalytic activity">
    <reaction evidence="4 5">
        <text>uridine(38/39/40) in tRNA = pseudouridine(38/39/40) in tRNA</text>
        <dbReference type="Rhea" id="RHEA:22376"/>
        <dbReference type="Rhea" id="RHEA-COMP:10085"/>
        <dbReference type="Rhea" id="RHEA-COMP:10087"/>
        <dbReference type="ChEBI" id="CHEBI:65314"/>
        <dbReference type="ChEBI" id="CHEBI:65315"/>
        <dbReference type="EC" id="5.4.99.12"/>
    </reaction>
</comment>
<dbReference type="SUPFAM" id="SSF55120">
    <property type="entry name" value="Pseudouridine synthase"/>
    <property type="match status" value="1"/>
</dbReference>
<dbReference type="CDD" id="cd02570">
    <property type="entry name" value="PseudoU_synth_EcTruA"/>
    <property type="match status" value="1"/>
</dbReference>
<dbReference type="PIRSF" id="PIRSF001430">
    <property type="entry name" value="tRNA_psdUrid_synth"/>
    <property type="match status" value="1"/>
</dbReference>
<evidence type="ECO:0000313" key="7">
    <source>
        <dbReference type="EMBL" id="MBM6616169.1"/>
    </source>
</evidence>
<dbReference type="EMBL" id="JAFELM010000002">
    <property type="protein sequence ID" value="MBM6616169.1"/>
    <property type="molecule type" value="Genomic_DNA"/>
</dbReference>
<dbReference type="EC" id="5.4.99.12" evidence="4"/>
<dbReference type="InterPro" id="IPR001406">
    <property type="entry name" value="PsdUridine_synth_TruA"/>
</dbReference>
<comment type="function">
    <text evidence="4">Formation of pseudouridine at positions 38, 39 and 40 in the anticodon stem and loop of transfer RNAs.</text>
</comment>
<evidence type="ECO:0000313" key="8">
    <source>
        <dbReference type="Proteomes" id="UP001518925"/>
    </source>
</evidence>
<evidence type="ECO:0000256" key="2">
    <source>
        <dbReference type="ARBA" id="ARBA00022694"/>
    </source>
</evidence>
<dbReference type="InterPro" id="IPR020094">
    <property type="entry name" value="TruA/RsuA/RluB/E/F_N"/>
</dbReference>
<gene>
    <name evidence="4 7" type="primary">truA</name>
    <name evidence="7" type="ORF">JR050_00490</name>
</gene>
<dbReference type="Gene3D" id="3.30.70.660">
    <property type="entry name" value="Pseudouridine synthase I, catalytic domain, C-terminal subdomain"/>
    <property type="match status" value="1"/>
</dbReference>
<keyword evidence="3 4" id="KW-0413">Isomerase</keyword>
<dbReference type="HAMAP" id="MF_00171">
    <property type="entry name" value="TruA"/>
    <property type="match status" value="1"/>
</dbReference>
<evidence type="ECO:0000256" key="1">
    <source>
        <dbReference type="ARBA" id="ARBA00009375"/>
    </source>
</evidence>
<dbReference type="InterPro" id="IPR020097">
    <property type="entry name" value="PsdUridine_synth_TruA_a/b_dom"/>
</dbReference>
<organism evidence="7 8">
    <name type="scientific">Bacillus suaedaesalsae</name>
    <dbReference type="NCBI Taxonomy" id="2810349"/>
    <lineage>
        <taxon>Bacteria</taxon>
        <taxon>Bacillati</taxon>
        <taxon>Bacillota</taxon>
        <taxon>Bacilli</taxon>
        <taxon>Bacillales</taxon>
        <taxon>Bacillaceae</taxon>
        <taxon>Bacillus</taxon>
    </lineage>
</organism>